<accession>A0AAV3X412</accession>
<reference evidence="1" key="1">
    <citation type="submission" date="2019-10" db="EMBL/GenBank/DDBJ databases">
        <title>Draft genome sequece of Microseira wollei NIES-4236.</title>
        <authorList>
            <person name="Yamaguchi H."/>
            <person name="Suzuki S."/>
            <person name="Kawachi M."/>
        </authorList>
    </citation>
    <scope>NUCLEOTIDE SEQUENCE</scope>
    <source>
        <strain evidence="1">NIES-4236</strain>
    </source>
</reference>
<protein>
    <recommendedName>
        <fullName evidence="3">Transposase</fullName>
    </recommendedName>
</protein>
<organism evidence="1 2">
    <name type="scientific">Microseira wollei NIES-4236</name>
    <dbReference type="NCBI Taxonomy" id="2530354"/>
    <lineage>
        <taxon>Bacteria</taxon>
        <taxon>Bacillati</taxon>
        <taxon>Cyanobacteriota</taxon>
        <taxon>Cyanophyceae</taxon>
        <taxon>Oscillatoriophycideae</taxon>
        <taxon>Aerosakkonematales</taxon>
        <taxon>Aerosakkonemataceae</taxon>
        <taxon>Microseira</taxon>
    </lineage>
</organism>
<name>A0AAV3X412_9CYAN</name>
<evidence type="ECO:0000313" key="2">
    <source>
        <dbReference type="Proteomes" id="UP001050975"/>
    </source>
</evidence>
<comment type="caution">
    <text evidence="1">The sequence shown here is derived from an EMBL/GenBank/DDBJ whole genome shotgun (WGS) entry which is preliminary data.</text>
</comment>
<evidence type="ECO:0000313" key="1">
    <source>
        <dbReference type="EMBL" id="GET35306.1"/>
    </source>
</evidence>
<keyword evidence="2" id="KW-1185">Reference proteome</keyword>
<evidence type="ECO:0008006" key="3">
    <source>
        <dbReference type="Google" id="ProtNLM"/>
    </source>
</evidence>
<gene>
    <name evidence="1" type="ORF">MiSe_00480</name>
</gene>
<dbReference type="Proteomes" id="UP001050975">
    <property type="component" value="Unassembled WGS sequence"/>
</dbReference>
<dbReference type="EMBL" id="BLAY01000001">
    <property type="protein sequence ID" value="GET35306.1"/>
    <property type="molecule type" value="Genomic_DNA"/>
</dbReference>
<dbReference type="AlphaFoldDB" id="A0AAV3X412"/>
<sequence length="115" mass="13321">MRFTQSGDFLINILSWCDENKFSKSLQTFLRKKPNLGLKNKLTDRAWLKIMTLMHKFNHNPALKLTLAAVGSLLFLTPSVKAAIALQDLMRFHWLQRPICDRAFWVLDQNLVGYG</sequence>
<proteinExistence type="predicted"/>